<evidence type="ECO:0000313" key="5">
    <source>
        <dbReference type="Proteomes" id="UP001217838"/>
    </source>
</evidence>
<proteinExistence type="predicted"/>
<dbReference type="Pfam" id="PF00583">
    <property type="entry name" value="Acetyltransf_1"/>
    <property type="match status" value="1"/>
</dbReference>
<protein>
    <submittedName>
        <fullName evidence="4">GNAT family N-acetyltransferase</fullName>
    </submittedName>
</protein>
<keyword evidence="1" id="KW-0808">Transferase</keyword>
<dbReference type="PANTHER" id="PTHR43877:SF2">
    <property type="entry name" value="AMINOALKYLPHOSPHONATE N-ACETYLTRANSFERASE-RELATED"/>
    <property type="match status" value="1"/>
</dbReference>
<keyword evidence="5" id="KW-1185">Reference proteome</keyword>
<dbReference type="PROSITE" id="PS51186">
    <property type="entry name" value="GNAT"/>
    <property type="match status" value="1"/>
</dbReference>
<reference evidence="4 5" key="1">
    <citation type="submission" date="2022-11" db="EMBL/GenBank/DDBJ databases">
        <title>Minimal conservation of predation-associated metabolite biosynthetic gene clusters underscores biosynthetic potential of Myxococcota including descriptions for ten novel species: Archangium lansinium sp. nov., Myxococcus landrumus sp. nov., Nannocystis bai.</title>
        <authorList>
            <person name="Ahearne A."/>
            <person name="Stevens C."/>
            <person name="Dowd S."/>
        </authorList>
    </citation>
    <scope>NUCLEOTIDE SEQUENCE [LARGE SCALE GENOMIC DNA]</scope>
    <source>
        <strain evidence="4 5">NCELM</strain>
    </source>
</reference>
<dbReference type="InterPro" id="IPR016181">
    <property type="entry name" value="Acyl_CoA_acyltransferase"/>
</dbReference>
<dbReference type="Proteomes" id="UP001217838">
    <property type="component" value="Unassembled WGS sequence"/>
</dbReference>
<dbReference type="InterPro" id="IPR050832">
    <property type="entry name" value="Bact_Acetyltransf"/>
</dbReference>
<evidence type="ECO:0000256" key="1">
    <source>
        <dbReference type="ARBA" id="ARBA00022679"/>
    </source>
</evidence>
<evidence type="ECO:0000259" key="3">
    <source>
        <dbReference type="PROSITE" id="PS51186"/>
    </source>
</evidence>
<dbReference type="RefSeq" id="WP_271999178.1">
    <property type="nucleotide sequence ID" value="NZ_JAQNDN010000007.1"/>
</dbReference>
<gene>
    <name evidence="4" type="ORF">POL58_16525</name>
</gene>
<evidence type="ECO:0000256" key="2">
    <source>
        <dbReference type="ARBA" id="ARBA00023315"/>
    </source>
</evidence>
<organism evidence="4 5">
    <name type="scientific">Nannocystis radixulma</name>
    <dbReference type="NCBI Taxonomy" id="2995305"/>
    <lineage>
        <taxon>Bacteria</taxon>
        <taxon>Pseudomonadati</taxon>
        <taxon>Myxococcota</taxon>
        <taxon>Polyangia</taxon>
        <taxon>Nannocystales</taxon>
        <taxon>Nannocystaceae</taxon>
        <taxon>Nannocystis</taxon>
    </lineage>
</organism>
<name>A0ABT5B5H6_9BACT</name>
<dbReference type="InterPro" id="IPR000182">
    <property type="entry name" value="GNAT_dom"/>
</dbReference>
<keyword evidence="2" id="KW-0012">Acyltransferase</keyword>
<dbReference type="SUPFAM" id="SSF55729">
    <property type="entry name" value="Acyl-CoA N-acyltransferases (Nat)"/>
    <property type="match status" value="1"/>
</dbReference>
<dbReference type="PANTHER" id="PTHR43877">
    <property type="entry name" value="AMINOALKYLPHOSPHONATE N-ACETYLTRANSFERASE-RELATED-RELATED"/>
    <property type="match status" value="1"/>
</dbReference>
<sequence>MNLRPIRWPADAAQLQGFDASYRTTTIYVPEVADLSLGLREVDLAEPFNKIYDSEDILESVATAAFTVAAESAGGVLEGFAVVNLHQWNRSAELSALFVAPGSRGRGLGRVLLARALEFARAAGVRCLGLETQTTNVPAIRFYRRMGFRLCGIHTALYDPARVAAQEVAVFFTRSLGES</sequence>
<evidence type="ECO:0000313" key="4">
    <source>
        <dbReference type="EMBL" id="MDC0669361.1"/>
    </source>
</evidence>
<dbReference type="CDD" id="cd04301">
    <property type="entry name" value="NAT_SF"/>
    <property type="match status" value="1"/>
</dbReference>
<accession>A0ABT5B5H6</accession>
<comment type="caution">
    <text evidence="4">The sequence shown here is derived from an EMBL/GenBank/DDBJ whole genome shotgun (WGS) entry which is preliminary data.</text>
</comment>
<feature type="domain" description="N-acetyltransferase" evidence="3">
    <location>
        <begin position="25"/>
        <end position="177"/>
    </location>
</feature>
<dbReference type="Gene3D" id="3.40.630.30">
    <property type="match status" value="1"/>
</dbReference>
<dbReference type="EMBL" id="JAQNDN010000007">
    <property type="protein sequence ID" value="MDC0669361.1"/>
    <property type="molecule type" value="Genomic_DNA"/>
</dbReference>